<evidence type="ECO:0000313" key="2">
    <source>
        <dbReference type="EMBL" id="PTG25887.1"/>
    </source>
</evidence>
<reference evidence="1 6" key="3">
    <citation type="submission" date="2023-08" db="EMBL/GenBank/DDBJ databases">
        <title>Whole genome sequencing of Staphylococcus chromogenes NNSch 2386.</title>
        <authorList>
            <person name="Kropotov V.S."/>
            <person name="Boriskina E.V."/>
            <person name="Gordinskaya N.A."/>
            <person name="Shkurkina I.S."/>
            <person name="Kryazhev D.V."/>
            <person name="Alekseeva A.E."/>
            <person name="Makhova M.A."/>
        </authorList>
    </citation>
    <scope>NUCLEOTIDE SEQUENCE [LARGE SCALE GENOMIC DNA]</scope>
    <source>
        <strain evidence="1 6">NNSch 2386</strain>
    </source>
</reference>
<organism evidence="2 5">
    <name type="scientific">Staphylococcus chromogenes</name>
    <name type="common">Staphylococcus hyicus subsp. chromogenes</name>
    <dbReference type="NCBI Taxonomy" id="46126"/>
    <lineage>
        <taxon>Bacteria</taxon>
        <taxon>Bacillati</taxon>
        <taxon>Bacillota</taxon>
        <taxon>Bacilli</taxon>
        <taxon>Bacillales</taxon>
        <taxon>Staphylococcaceae</taxon>
        <taxon>Staphylococcus</taxon>
    </lineage>
</organism>
<dbReference type="EMBL" id="PZAO01000026">
    <property type="protein sequence ID" value="PTG68712.1"/>
    <property type="molecule type" value="Genomic_DNA"/>
</dbReference>
<dbReference type="Proteomes" id="UP001240157">
    <property type="component" value="Unassembled WGS sequence"/>
</dbReference>
<gene>
    <name evidence="2" type="ORF">BU638_10105</name>
    <name evidence="3" type="ORF">BU676_09680</name>
    <name evidence="1" type="ORF">RCF65_09650</name>
</gene>
<dbReference type="AlphaFoldDB" id="A0AAJ2N9Y8"/>
<dbReference type="EMBL" id="JAVGJF010000079">
    <property type="protein sequence ID" value="MDQ7176255.1"/>
    <property type="molecule type" value="Genomic_DNA"/>
</dbReference>
<protein>
    <submittedName>
        <fullName evidence="2">Uncharacterized protein</fullName>
    </submittedName>
</protein>
<sequence length="63" mass="7513">MIQTSNSNDFGWLIDIILPRIKKYRLVDQPFDILKFKENFENESQNYKSAFIRDMTFGILGHD</sequence>
<keyword evidence="4" id="KW-1185">Reference proteome</keyword>
<reference evidence="4 5" key="1">
    <citation type="journal article" date="2016" name="Front. Microbiol.">
        <title>Comprehensive Phylogenetic Analysis of Bovine Non-aureus Staphylococci Species Based on Whole-Genome Sequencing.</title>
        <authorList>
            <person name="Naushad S."/>
            <person name="Barkema H.W."/>
            <person name="Luby C."/>
            <person name="Condas L.A."/>
            <person name="Nobrega D.B."/>
            <person name="Carson D.A."/>
            <person name="De Buck J."/>
        </authorList>
    </citation>
    <scope>NUCLEOTIDE SEQUENCE [LARGE SCALE GENOMIC DNA]</scope>
    <source>
        <strain evidence="2 5">SNUC 105</strain>
        <strain evidence="3 4">SNUC 1363</strain>
    </source>
</reference>
<evidence type="ECO:0000313" key="4">
    <source>
        <dbReference type="Proteomes" id="UP000242008"/>
    </source>
</evidence>
<comment type="caution">
    <text evidence="2">The sequence shown here is derived from an EMBL/GenBank/DDBJ whole genome shotgun (WGS) entry which is preliminary data.</text>
</comment>
<accession>A0AAJ2N9Y8</accession>
<evidence type="ECO:0000313" key="1">
    <source>
        <dbReference type="EMBL" id="MDQ7176255.1"/>
    </source>
</evidence>
<name>A0AAJ2N9Y8_STACR</name>
<dbReference type="RefSeq" id="WP_051605011.1">
    <property type="nucleotide sequence ID" value="NZ_JAHCOF010000011.1"/>
</dbReference>
<reference evidence="2" key="2">
    <citation type="submission" date="2018-03" db="EMBL/GenBank/DDBJ databases">
        <authorList>
            <person name="Naushad S."/>
        </authorList>
    </citation>
    <scope>NUCLEOTIDE SEQUENCE</scope>
    <source>
        <strain evidence="2">SNUC 105</strain>
        <strain evidence="3">SNUC 1363</strain>
    </source>
</reference>
<evidence type="ECO:0000313" key="5">
    <source>
        <dbReference type="Proteomes" id="UP000242144"/>
    </source>
</evidence>
<dbReference type="EMBL" id="PZCM01000016">
    <property type="protein sequence ID" value="PTG25887.1"/>
    <property type="molecule type" value="Genomic_DNA"/>
</dbReference>
<dbReference type="Proteomes" id="UP000242008">
    <property type="component" value="Unassembled WGS sequence"/>
</dbReference>
<proteinExistence type="predicted"/>
<evidence type="ECO:0000313" key="3">
    <source>
        <dbReference type="EMBL" id="PTG68712.1"/>
    </source>
</evidence>
<dbReference type="Proteomes" id="UP000242144">
    <property type="component" value="Unassembled WGS sequence"/>
</dbReference>
<evidence type="ECO:0000313" key="6">
    <source>
        <dbReference type="Proteomes" id="UP001240157"/>
    </source>
</evidence>